<dbReference type="EMBL" id="CAJVPM010010162">
    <property type="protein sequence ID" value="CAG8570637.1"/>
    <property type="molecule type" value="Genomic_DNA"/>
</dbReference>
<sequence length="196" mass="22985">MASHILFDNIFNDTHSELSSLQQQIEEFQTTYQSDIKTITSTNNQIELYSDNQEELDELVILDDFILDEPAQFKKLQTIVCCKKKCLQNLIFHEHAITNYQNFQNLNNNQKDMFLLGIISATIRQETTTDNQKRSKLASKYIFEGIEICNDAFLLIYGIGEKYWKNIRNHFMQYGINPRIHKLVGKISNFTILFET</sequence>
<reference evidence="1" key="1">
    <citation type="submission" date="2021-06" db="EMBL/GenBank/DDBJ databases">
        <authorList>
            <person name="Kallberg Y."/>
            <person name="Tangrot J."/>
            <person name="Rosling A."/>
        </authorList>
    </citation>
    <scope>NUCLEOTIDE SEQUENCE</scope>
    <source>
        <strain evidence="1">AU212A</strain>
    </source>
</reference>
<organism evidence="1 2">
    <name type="scientific">Scutellospora calospora</name>
    <dbReference type="NCBI Taxonomy" id="85575"/>
    <lineage>
        <taxon>Eukaryota</taxon>
        <taxon>Fungi</taxon>
        <taxon>Fungi incertae sedis</taxon>
        <taxon>Mucoromycota</taxon>
        <taxon>Glomeromycotina</taxon>
        <taxon>Glomeromycetes</taxon>
        <taxon>Diversisporales</taxon>
        <taxon>Gigasporaceae</taxon>
        <taxon>Scutellospora</taxon>
    </lineage>
</organism>
<name>A0ACA9M6S7_9GLOM</name>
<protein>
    <submittedName>
        <fullName evidence="1">7257_t:CDS:1</fullName>
    </submittedName>
</protein>
<accession>A0ACA9M6S7</accession>
<comment type="caution">
    <text evidence="1">The sequence shown here is derived from an EMBL/GenBank/DDBJ whole genome shotgun (WGS) entry which is preliminary data.</text>
</comment>
<evidence type="ECO:0000313" key="2">
    <source>
        <dbReference type="Proteomes" id="UP000789860"/>
    </source>
</evidence>
<dbReference type="Proteomes" id="UP000789860">
    <property type="component" value="Unassembled WGS sequence"/>
</dbReference>
<keyword evidence="2" id="KW-1185">Reference proteome</keyword>
<gene>
    <name evidence="1" type="ORF">SCALOS_LOCUS5837</name>
</gene>
<evidence type="ECO:0000313" key="1">
    <source>
        <dbReference type="EMBL" id="CAG8570637.1"/>
    </source>
</evidence>
<proteinExistence type="predicted"/>
<feature type="non-terminal residue" evidence="1">
    <location>
        <position position="196"/>
    </location>
</feature>